<dbReference type="AlphaFoldDB" id="A0A132BB29"/>
<dbReference type="KEGG" id="psco:LY89DRAFT_675761"/>
<evidence type="ECO:0000313" key="3">
    <source>
        <dbReference type="Proteomes" id="UP000070700"/>
    </source>
</evidence>
<feature type="signal peptide" evidence="1">
    <location>
        <begin position="1"/>
        <end position="20"/>
    </location>
</feature>
<accession>A0A132BB29</accession>
<dbReference type="InParanoid" id="A0A132BB29"/>
<gene>
    <name evidence="2" type="ORF">LY89DRAFT_675761</name>
</gene>
<keyword evidence="3" id="KW-1185">Reference proteome</keyword>
<dbReference type="Proteomes" id="UP000070700">
    <property type="component" value="Unassembled WGS sequence"/>
</dbReference>
<keyword evidence="1" id="KW-0732">Signal</keyword>
<evidence type="ECO:0000256" key="1">
    <source>
        <dbReference type="SAM" id="SignalP"/>
    </source>
</evidence>
<sequence>MQMSIATSSFLGFLGSSTFATPFNDLVEARSTDIEARQSCQVYICEVGACLSSCNAEAPPLSPFPYTIVANVNCWESAKDETVLLGNRLGSNVQAEEKKWDQSCLGFF</sequence>
<feature type="chain" id="PRO_5007288067" evidence="1">
    <location>
        <begin position="21"/>
        <end position="108"/>
    </location>
</feature>
<proteinExistence type="predicted"/>
<protein>
    <submittedName>
        <fullName evidence="2">Uncharacterized protein</fullName>
    </submittedName>
</protein>
<organism evidence="2 3">
    <name type="scientific">Mollisia scopiformis</name>
    <name type="common">Conifer needle endophyte fungus</name>
    <name type="synonym">Phialocephala scopiformis</name>
    <dbReference type="NCBI Taxonomy" id="149040"/>
    <lineage>
        <taxon>Eukaryota</taxon>
        <taxon>Fungi</taxon>
        <taxon>Dikarya</taxon>
        <taxon>Ascomycota</taxon>
        <taxon>Pezizomycotina</taxon>
        <taxon>Leotiomycetes</taxon>
        <taxon>Helotiales</taxon>
        <taxon>Mollisiaceae</taxon>
        <taxon>Mollisia</taxon>
    </lineage>
</organism>
<reference evidence="2 3" key="1">
    <citation type="submission" date="2015-10" db="EMBL/GenBank/DDBJ databases">
        <title>Full genome of DAOMC 229536 Phialocephala scopiformis, a fungal endophyte of spruce producing the potent anti-insectan compound rugulosin.</title>
        <authorList>
            <consortium name="DOE Joint Genome Institute"/>
            <person name="Walker A.K."/>
            <person name="Frasz S.L."/>
            <person name="Seifert K.A."/>
            <person name="Miller J.D."/>
            <person name="Mondo S.J."/>
            <person name="Labutti K."/>
            <person name="Lipzen A."/>
            <person name="Dockter R."/>
            <person name="Kennedy M."/>
            <person name="Grigoriev I.V."/>
            <person name="Spatafora J.W."/>
        </authorList>
    </citation>
    <scope>NUCLEOTIDE SEQUENCE [LARGE SCALE GENOMIC DNA]</scope>
    <source>
        <strain evidence="2 3">CBS 120377</strain>
    </source>
</reference>
<dbReference type="RefSeq" id="XP_018063946.1">
    <property type="nucleotide sequence ID" value="XM_018213534.1"/>
</dbReference>
<name>A0A132BB29_MOLSC</name>
<evidence type="ECO:0000313" key="2">
    <source>
        <dbReference type="EMBL" id="KUJ09591.1"/>
    </source>
</evidence>
<dbReference type="EMBL" id="KQ947431">
    <property type="protein sequence ID" value="KUJ09591.1"/>
    <property type="molecule type" value="Genomic_DNA"/>
</dbReference>
<dbReference type="GeneID" id="28823260"/>